<comment type="caution">
    <text evidence="1">The sequence shown here is derived from an EMBL/GenBank/DDBJ whole genome shotgun (WGS) entry which is preliminary data.</text>
</comment>
<sequence length="54" mass="6164">MPNAEIFRQVFLNEGINFTLQEPVFYERVQIGVTANPTASTVELFVDNFSIQVE</sequence>
<evidence type="ECO:0000313" key="2">
    <source>
        <dbReference type="Proteomes" id="UP000002945"/>
    </source>
</evidence>
<proteinExistence type="predicted"/>
<reference evidence="1 2" key="1">
    <citation type="journal article" date="2011" name="J. Bacteriol.">
        <title>Genome sequence of the algicidal bacterium Kordia algicida OT-1.</title>
        <authorList>
            <person name="Lee H.S."/>
            <person name="Kang S.G."/>
            <person name="Kwon K.K."/>
            <person name="Lee J.H."/>
            <person name="Kim S.J."/>
        </authorList>
    </citation>
    <scope>NUCLEOTIDE SEQUENCE [LARGE SCALE GENOMIC DNA]</scope>
    <source>
        <strain evidence="1 2">OT-1</strain>
    </source>
</reference>
<dbReference type="Proteomes" id="UP000002945">
    <property type="component" value="Unassembled WGS sequence"/>
</dbReference>
<accession>A9DK07</accession>
<dbReference type="eggNOG" id="ENOG502ZTAT">
    <property type="taxonomic scope" value="Bacteria"/>
</dbReference>
<protein>
    <submittedName>
        <fullName evidence="1">Uncharacterized protein</fullName>
    </submittedName>
</protein>
<dbReference type="AlphaFoldDB" id="A9DK07"/>
<dbReference type="STRING" id="391587.KAOT1_13497"/>
<dbReference type="HOGENOM" id="CLU_3044450_0_0_10"/>
<evidence type="ECO:0000313" key="1">
    <source>
        <dbReference type="EMBL" id="EDP98235.1"/>
    </source>
</evidence>
<dbReference type="EMBL" id="ABIB01000001">
    <property type="protein sequence ID" value="EDP98235.1"/>
    <property type="molecule type" value="Genomic_DNA"/>
</dbReference>
<gene>
    <name evidence="1" type="ORF">KAOT1_13497</name>
</gene>
<organism evidence="1 2">
    <name type="scientific">Kordia algicida OT-1</name>
    <dbReference type="NCBI Taxonomy" id="391587"/>
    <lineage>
        <taxon>Bacteria</taxon>
        <taxon>Pseudomonadati</taxon>
        <taxon>Bacteroidota</taxon>
        <taxon>Flavobacteriia</taxon>
        <taxon>Flavobacteriales</taxon>
        <taxon>Flavobacteriaceae</taxon>
        <taxon>Kordia</taxon>
    </lineage>
</organism>
<keyword evidence="2" id="KW-1185">Reference proteome</keyword>
<name>A9DK07_9FLAO</name>